<dbReference type="Proteomes" id="UP000539313">
    <property type="component" value="Unassembled WGS sequence"/>
</dbReference>
<feature type="domain" description="HD" evidence="1">
    <location>
        <begin position="34"/>
        <end position="127"/>
    </location>
</feature>
<evidence type="ECO:0000313" key="2">
    <source>
        <dbReference type="EMBL" id="MBA9006527.1"/>
    </source>
</evidence>
<reference evidence="2 3" key="1">
    <citation type="submission" date="2020-08" db="EMBL/GenBank/DDBJ databases">
        <title>Sequencing the genomes of 1000 actinobacteria strains.</title>
        <authorList>
            <person name="Klenk H.-P."/>
        </authorList>
    </citation>
    <scope>NUCLEOTIDE SEQUENCE [LARGE SCALE GENOMIC DNA]</scope>
    <source>
        <strain evidence="2 3">DSM 45823</strain>
    </source>
</reference>
<comment type="caution">
    <text evidence="2">The sequence shown here is derived from an EMBL/GenBank/DDBJ whole genome shotgun (WGS) entry which is preliminary data.</text>
</comment>
<keyword evidence="3" id="KW-1185">Reference proteome</keyword>
<evidence type="ECO:0000259" key="1">
    <source>
        <dbReference type="Pfam" id="PF01966"/>
    </source>
</evidence>
<gene>
    <name evidence="2" type="ORF">HNR21_005409</name>
</gene>
<accession>A0A7W3RB30</accession>
<name>A0A7W3RB30_9ACTN</name>
<dbReference type="InterPro" id="IPR006674">
    <property type="entry name" value="HD_domain"/>
</dbReference>
<proteinExistence type="predicted"/>
<sequence>MTFTPHPLPEPAARLLAEVGAPARLVAHLELVHDVAVRLLDRLADACPDLAVDREAVLFGAATHDIGKALHRHELTGPGSAHEPDGHRLLREHGVAERLARFARTHADWHAPGIGVEDLLVGLADKIWKARRAADLENLVAARIAAASGRERWAAFLILDDILDALAADADARLAYQNAHPVD</sequence>
<evidence type="ECO:0000313" key="3">
    <source>
        <dbReference type="Proteomes" id="UP000539313"/>
    </source>
</evidence>
<protein>
    <submittedName>
        <fullName evidence="2">HD superfamily phosphodiesterase</fullName>
    </submittedName>
</protein>
<dbReference type="AlphaFoldDB" id="A0A7W3RB30"/>
<organism evidence="2 3">
    <name type="scientific">Thermomonospora cellulosilytica</name>
    <dbReference type="NCBI Taxonomy" id="1411118"/>
    <lineage>
        <taxon>Bacteria</taxon>
        <taxon>Bacillati</taxon>
        <taxon>Actinomycetota</taxon>
        <taxon>Actinomycetes</taxon>
        <taxon>Streptosporangiales</taxon>
        <taxon>Thermomonosporaceae</taxon>
        <taxon>Thermomonospora</taxon>
    </lineage>
</organism>
<dbReference type="SUPFAM" id="SSF109604">
    <property type="entry name" value="HD-domain/PDEase-like"/>
    <property type="match status" value="1"/>
</dbReference>
<dbReference type="RefSeq" id="WP_312881319.1">
    <property type="nucleotide sequence ID" value="NZ_JACJII010000001.1"/>
</dbReference>
<dbReference type="Pfam" id="PF01966">
    <property type="entry name" value="HD"/>
    <property type="match status" value="1"/>
</dbReference>
<dbReference type="EMBL" id="JACJII010000001">
    <property type="protein sequence ID" value="MBA9006527.1"/>
    <property type="molecule type" value="Genomic_DNA"/>
</dbReference>